<proteinExistence type="predicted"/>
<dbReference type="Proteomes" id="UP001372834">
    <property type="component" value="Unassembled WGS sequence"/>
</dbReference>
<comment type="caution">
    <text evidence="6">The sequence shown here is derived from an EMBL/GenBank/DDBJ whole genome shotgun (WGS) entry which is preliminary data.</text>
</comment>
<dbReference type="Pfam" id="PF05978">
    <property type="entry name" value="UNC-93"/>
    <property type="match status" value="1"/>
</dbReference>
<evidence type="ECO:0000256" key="1">
    <source>
        <dbReference type="ARBA" id="ARBA00004141"/>
    </source>
</evidence>
<dbReference type="EMBL" id="JAWJWE010000002">
    <property type="protein sequence ID" value="KAK6643080.1"/>
    <property type="molecule type" value="Genomic_DNA"/>
</dbReference>
<dbReference type="GO" id="GO:0016020">
    <property type="term" value="C:membrane"/>
    <property type="evidence" value="ECO:0007669"/>
    <property type="project" value="UniProtKB-SubCell"/>
</dbReference>
<gene>
    <name evidence="6" type="ORF">RUM43_004583</name>
</gene>
<dbReference type="AlphaFoldDB" id="A0AAN8SB03"/>
<evidence type="ECO:0000256" key="4">
    <source>
        <dbReference type="ARBA" id="ARBA00023136"/>
    </source>
</evidence>
<feature type="transmembrane region" description="Helical" evidence="5">
    <location>
        <begin position="27"/>
        <end position="46"/>
    </location>
</feature>
<organism evidence="6 7">
    <name type="scientific">Polyplax serrata</name>
    <name type="common">Common mouse louse</name>
    <dbReference type="NCBI Taxonomy" id="468196"/>
    <lineage>
        <taxon>Eukaryota</taxon>
        <taxon>Metazoa</taxon>
        <taxon>Ecdysozoa</taxon>
        <taxon>Arthropoda</taxon>
        <taxon>Hexapoda</taxon>
        <taxon>Insecta</taxon>
        <taxon>Pterygota</taxon>
        <taxon>Neoptera</taxon>
        <taxon>Paraneoptera</taxon>
        <taxon>Psocodea</taxon>
        <taxon>Troctomorpha</taxon>
        <taxon>Phthiraptera</taxon>
        <taxon>Anoplura</taxon>
        <taxon>Polyplacidae</taxon>
        <taxon>Polyplax</taxon>
    </lineage>
</organism>
<evidence type="ECO:0000256" key="3">
    <source>
        <dbReference type="ARBA" id="ARBA00022989"/>
    </source>
</evidence>
<keyword evidence="3 5" id="KW-1133">Transmembrane helix</keyword>
<evidence type="ECO:0000256" key="5">
    <source>
        <dbReference type="SAM" id="Phobius"/>
    </source>
</evidence>
<evidence type="ECO:0000313" key="7">
    <source>
        <dbReference type="Proteomes" id="UP001372834"/>
    </source>
</evidence>
<evidence type="ECO:0000256" key="2">
    <source>
        <dbReference type="ARBA" id="ARBA00022692"/>
    </source>
</evidence>
<protein>
    <submittedName>
        <fullName evidence="6">Uncharacterized protein</fullName>
    </submittedName>
</protein>
<name>A0AAN8SB03_POLSC</name>
<keyword evidence="2 5" id="KW-0812">Transmembrane</keyword>
<keyword evidence="4 5" id="KW-0472">Membrane</keyword>
<comment type="subcellular location">
    <subcellularLocation>
        <location evidence="1">Membrane</location>
        <topology evidence="1">Multi-pass membrane protein</topology>
    </subcellularLocation>
</comment>
<dbReference type="InterPro" id="IPR010291">
    <property type="entry name" value="Ion_channel_UNC-93"/>
</dbReference>
<evidence type="ECO:0000313" key="6">
    <source>
        <dbReference type="EMBL" id="KAK6643080.1"/>
    </source>
</evidence>
<accession>A0AAN8SB03</accession>
<reference evidence="6 7" key="1">
    <citation type="submission" date="2023-10" db="EMBL/GenBank/DDBJ databases">
        <title>Genomes of two closely related lineages of the louse Polyplax serrata with different host specificities.</title>
        <authorList>
            <person name="Martinu J."/>
            <person name="Tarabai H."/>
            <person name="Stefka J."/>
            <person name="Hypsa V."/>
        </authorList>
    </citation>
    <scope>NUCLEOTIDE SEQUENCE [LARGE SCALE GENOMIC DNA]</scope>
    <source>
        <strain evidence="6">HR10_N</strain>
    </source>
</reference>
<sequence>MYVSFCFYLQETVLSIFRDKFDTFDGYGYISLAIIYSVFALCNWIAPSVISLTSAKIAMILGGIIYT</sequence>